<dbReference type="RefSeq" id="XP_066928570.1">
    <property type="nucleotide sequence ID" value="XM_067072469.1"/>
</dbReference>
<keyword evidence="7" id="KW-0969">Cilium</keyword>
<dbReference type="PANTHER" id="PTHR28656">
    <property type="entry name" value="COILED-COIL DOMAIN-CONTAINING PROTEIN 153"/>
    <property type="match status" value="1"/>
</dbReference>
<dbReference type="GeneID" id="136816038"/>
<evidence type="ECO:0000256" key="2">
    <source>
        <dbReference type="ARBA" id="ARBA00004611"/>
    </source>
</evidence>
<accession>A0A7M6DRP7</accession>
<dbReference type="InterPro" id="IPR033585">
    <property type="entry name" value="DRC12-like"/>
</dbReference>
<evidence type="ECO:0000256" key="8">
    <source>
        <dbReference type="ARBA" id="ARBA00023212"/>
    </source>
</evidence>
<feature type="compositionally biased region" description="Basic residues" evidence="13">
    <location>
        <begin position="1"/>
        <end position="14"/>
    </location>
</feature>
<dbReference type="RefSeq" id="XP_066934255.1">
    <property type="nucleotide sequence ID" value="XM_067078154.1"/>
</dbReference>
<dbReference type="OrthoDB" id="10264405at2759"/>
<keyword evidence="9" id="KW-0966">Cell projection</keyword>
<keyword evidence="6 12" id="KW-0175">Coiled coil</keyword>
<dbReference type="Proteomes" id="UP000594262">
    <property type="component" value="Unplaced"/>
</dbReference>
<evidence type="ECO:0000313" key="15">
    <source>
        <dbReference type="Proteomes" id="UP000594262"/>
    </source>
</evidence>
<evidence type="ECO:0000256" key="9">
    <source>
        <dbReference type="ARBA" id="ARBA00023273"/>
    </source>
</evidence>
<evidence type="ECO:0000256" key="10">
    <source>
        <dbReference type="ARBA" id="ARBA00044754"/>
    </source>
</evidence>
<evidence type="ECO:0000256" key="1">
    <source>
        <dbReference type="ARBA" id="ARBA00003029"/>
    </source>
</evidence>
<dbReference type="EnsemblMetazoa" id="CLYHEMT024874.1">
    <property type="protein sequence ID" value="CLYHEMP024874.1"/>
    <property type="gene ID" value="CLYHEMG024874"/>
</dbReference>
<evidence type="ECO:0000313" key="14">
    <source>
        <dbReference type="EnsemblMetazoa" id="CLYHEMP024874.1"/>
    </source>
</evidence>
<keyword evidence="4" id="KW-0963">Cytoplasm</keyword>
<sequence length="197" mass="23283">MPPKKKVKKKRAKSAKASEPTIEEKYQQTIQKITSLQDHLAMRTEIARRSQLKSYDLRDQMRKANDEIIEERKSKHDISSDLIRQYKSMQKDLTHKTYLLENKILDLTTRLTTTEQELANERTEKQRIIEEKDSVIFKLERRLDHIENAYENILHDAFDAIVDKMQVARSAWQNESMEIQSRNKALLSKFGLNPLEI</sequence>
<protein>
    <recommendedName>
        <fullName evidence="11">Dynein regulatory complex protein 12</fullName>
    </recommendedName>
</protein>
<comment type="similarity">
    <text evidence="10">Belongs to the DRC12 family.</text>
</comment>
<feature type="coiled-coil region" evidence="12">
    <location>
        <begin position="104"/>
        <end position="156"/>
    </location>
</feature>
<dbReference type="RefSeq" id="XP_066934258.1">
    <property type="nucleotide sequence ID" value="XM_067078157.1"/>
</dbReference>
<keyword evidence="8" id="KW-0206">Cytoskeleton</keyword>
<keyword evidence="5" id="KW-0282">Flagellum</keyword>
<feature type="region of interest" description="Disordered" evidence="13">
    <location>
        <begin position="1"/>
        <end position="21"/>
    </location>
</feature>
<evidence type="ECO:0000256" key="11">
    <source>
        <dbReference type="ARBA" id="ARBA00044800"/>
    </source>
</evidence>
<reference evidence="14" key="1">
    <citation type="submission" date="2021-01" db="UniProtKB">
        <authorList>
            <consortium name="EnsemblMetazoa"/>
        </authorList>
    </citation>
    <scope>IDENTIFICATION</scope>
</reference>
<comment type="subcellular location">
    <subcellularLocation>
        <location evidence="2">Cytoplasm</location>
        <location evidence="2">Cytoskeleton</location>
        <location evidence="2">Flagellum axoneme</location>
    </subcellularLocation>
</comment>
<name>A0A7M6DRP7_9CNID</name>
<organism evidence="14 15">
    <name type="scientific">Clytia hemisphaerica</name>
    <dbReference type="NCBI Taxonomy" id="252671"/>
    <lineage>
        <taxon>Eukaryota</taxon>
        <taxon>Metazoa</taxon>
        <taxon>Cnidaria</taxon>
        <taxon>Hydrozoa</taxon>
        <taxon>Hydroidolina</taxon>
        <taxon>Leptothecata</taxon>
        <taxon>Obeliida</taxon>
        <taxon>Clytiidae</taxon>
        <taxon>Clytia</taxon>
    </lineage>
</organism>
<proteinExistence type="inferred from homology"/>
<evidence type="ECO:0000256" key="3">
    <source>
        <dbReference type="ARBA" id="ARBA00011248"/>
    </source>
</evidence>
<evidence type="ECO:0000256" key="13">
    <source>
        <dbReference type="SAM" id="MobiDB-lite"/>
    </source>
</evidence>
<evidence type="ECO:0000256" key="4">
    <source>
        <dbReference type="ARBA" id="ARBA00022490"/>
    </source>
</evidence>
<dbReference type="PANTHER" id="PTHR28656:SF1">
    <property type="entry name" value="COILED-COIL DOMAIN-CONTAINING PROTEIN 153"/>
    <property type="match status" value="1"/>
</dbReference>
<dbReference type="RefSeq" id="XP_066934256.1">
    <property type="nucleotide sequence ID" value="XM_067078155.1"/>
</dbReference>
<comment type="function">
    <text evidence="1">Component of the nexin-dynein regulatory complex (N-DRC), a key regulator of ciliary/flagellar motility which maintains the alignment and integrity of the distal axoneme and regulates microtubule sliding in motile axonemes.</text>
</comment>
<keyword evidence="15" id="KW-1185">Reference proteome</keyword>
<comment type="subunit">
    <text evidence="3">Component of the nexin-dynein regulatory complex (N-DRC).</text>
</comment>
<dbReference type="AlphaFoldDB" id="A0A7M6DRP7"/>
<evidence type="ECO:0000256" key="5">
    <source>
        <dbReference type="ARBA" id="ARBA00022846"/>
    </source>
</evidence>
<evidence type="ECO:0000256" key="6">
    <source>
        <dbReference type="ARBA" id="ARBA00023054"/>
    </source>
</evidence>
<evidence type="ECO:0000256" key="12">
    <source>
        <dbReference type="SAM" id="Coils"/>
    </source>
</evidence>
<dbReference type="GeneID" id="136821938"/>
<dbReference type="RefSeq" id="XP_066934257.1">
    <property type="nucleotide sequence ID" value="XM_067078156.1"/>
</dbReference>
<evidence type="ECO:0000256" key="7">
    <source>
        <dbReference type="ARBA" id="ARBA00023069"/>
    </source>
</evidence>